<evidence type="ECO:0000313" key="2">
    <source>
        <dbReference type="EMBL" id="NYZ70443.1"/>
    </source>
</evidence>
<dbReference type="PANTHER" id="PTHR36180:SF2">
    <property type="entry name" value="BRO FAMILY PROTEIN"/>
    <property type="match status" value="1"/>
</dbReference>
<name>A0A853IAT0_9GAMM</name>
<dbReference type="InterPro" id="IPR005039">
    <property type="entry name" value="Ant_C"/>
</dbReference>
<comment type="caution">
    <text evidence="2">The sequence shown here is derived from an EMBL/GenBank/DDBJ whole genome shotgun (WGS) entry which is preliminary data.</text>
</comment>
<organism evidence="2 3">
    <name type="scientific">Spartinivicinus marinus</name>
    <dbReference type="NCBI Taxonomy" id="2994442"/>
    <lineage>
        <taxon>Bacteria</taxon>
        <taxon>Pseudomonadati</taxon>
        <taxon>Pseudomonadota</taxon>
        <taxon>Gammaproteobacteria</taxon>
        <taxon>Oceanospirillales</taxon>
        <taxon>Zooshikellaceae</taxon>
        <taxon>Spartinivicinus</taxon>
    </lineage>
</organism>
<dbReference type="SMART" id="SM01040">
    <property type="entry name" value="Bro-N"/>
    <property type="match status" value="1"/>
</dbReference>
<dbReference type="EMBL" id="JACCKB010000510">
    <property type="protein sequence ID" value="NYZ70443.1"/>
    <property type="molecule type" value="Genomic_DNA"/>
</dbReference>
<dbReference type="PROSITE" id="PS51750">
    <property type="entry name" value="BRO_N"/>
    <property type="match status" value="1"/>
</dbReference>
<dbReference type="Pfam" id="PF03374">
    <property type="entry name" value="ANT"/>
    <property type="match status" value="1"/>
</dbReference>
<feature type="non-terminal residue" evidence="2">
    <location>
        <position position="187"/>
    </location>
</feature>
<sequence length="187" mass="20955">KAGEPWFVAKDIAEALEYPTAYKMTRSLDADEKDAQIVGTLGGNQEVTVINESGLYSAILKSRKPEAKTFKKWVTKEVLPSIRKNGGYIAGQENDSPEMVMAKALLVVNSIIEDKTKQIEEALPKVEFYDKVTHATDAISVGKSAKILNTGRNRLMSYLRRHEWVNSDNEPYQVMIELGYMDVKLGK</sequence>
<gene>
    <name evidence="2" type="ORF">H0A36_31000</name>
</gene>
<evidence type="ECO:0000313" key="3">
    <source>
        <dbReference type="Proteomes" id="UP000569732"/>
    </source>
</evidence>
<proteinExistence type="predicted"/>
<dbReference type="RefSeq" id="WP_180572266.1">
    <property type="nucleotide sequence ID" value="NZ_JACCKB010000510.1"/>
</dbReference>
<dbReference type="Pfam" id="PF02498">
    <property type="entry name" value="Bro-N"/>
    <property type="match status" value="1"/>
</dbReference>
<dbReference type="Proteomes" id="UP000569732">
    <property type="component" value="Unassembled WGS sequence"/>
</dbReference>
<dbReference type="AlphaFoldDB" id="A0A853IAT0"/>
<keyword evidence="3" id="KW-1185">Reference proteome</keyword>
<reference evidence="2 3" key="1">
    <citation type="submission" date="2020-07" db="EMBL/GenBank/DDBJ databases">
        <title>Endozoicomonas sp. nov., isolated from sediment.</title>
        <authorList>
            <person name="Gu T."/>
        </authorList>
    </citation>
    <scope>NUCLEOTIDE SEQUENCE [LARGE SCALE GENOMIC DNA]</scope>
    <source>
        <strain evidence="2 3">SM1973</strain>
    </source>
</reference>
<feature type="domain" description="Bro-N" evidence="1">
    <location>
        <begin position="1"/>
        <end position="86"/>
    </location>
</feature>
<accession>A0A853IAT0</accession>
<dbReference type="PANTHER" id="PTHR36180">
    <property type="entry name" value="DNA-BINDING PROTEIN-RELATED-RELATED"/>
    <property type="match status" value="1"/>
</dbReference>
<evidence type="ECO:0000259" key="1">
    <source>
        <dbReference type="PROSITE" id="PS51750"/>
    </source>
</evidence>
<dbReference type="InterPro" id="IPR003497">
    <property type="entry name" value="BRO_N_domain"/>
</dbReference>
<protein>
    <submittedName>
        <fullName evidence="2">Phage antirepressor KilAC domain-containing protein</fullName>
    </submittedName>
</protein>
<feature type="non-terminal residue" evidence="2">
    <location>
        <position position="1"/>
    </location>
</feature>
<dbReference type="GO" id="GO:0003677">
    <property type="term" value="F:DNA binding"/>
    <property type="evidence" value="ECO:0007669"/>
    <property type="project" value="InterPro"/>
</dbReference>